<dbReference type="AlphaFoldDB" id="A0A2P9AAV1"/>
<organism evidence="1 2">
    <name type="scientific">Mesorhizobium delmotii</name>
    <dbReference type="NCBI Taxonomy" id="1631247"/>
    <lineage>
        <taxon>Bacteria</taxon>
        <taxon>Pseudomonadati</taxon>
        <taxon>Pseudomonadota</taxon>
        <taxon>Alphaproteobacteria</taxon>
        <taxon>Hyphomicrobiales</taxon>
        <taxon>Phyllobacteriaceae</taxon>
        <taxon>Mesorhizobium</taxon>
    </lineage>
</organism>
<proteinExistence type="predicted"/>
<name>A0A2P9AAV1_9HYPH</name>
<accession>A0A2P9AAV1</accession>
<protein>
    <submittedName>
        <fullName evidence="1">Uncharacterized protein</fullName>
    </submittedName>
</protein>
<gene>
    <name evidence="1" type="ORF">BQ8482_110184</name>
</gene>
<dbReference type="Proteomes" id="UP000245698">
    <property type="component" value="Unassembled WGS sequence"/>
</dbReference>
<evidence type="ECO:0000313" key="2">
    <source>
        <dbReference type="Proteomes" id="UP000245698"/>
    </source>
</evidence>
<sequence>MGFLPRFIEQLPEQLPLHFRHPLIDFEPDGLLVAHYSNTMDAALAEVLGTQL</sequence>
<evidence type="ECO:0000313" key="1">
    <source>
        <dbReference type="EMBL" id="SJM28254.1"/>
    </source>
</evidence>
<keyword evidence="2" id="KW-1185">Reference proteome</keyword>
<reference evidence="2" key="1">
    <citation type="submission" date="2016-12" db="EMBL/GenBank/DDBJ databases">
        <authorList>
            <person name="Brunel B."/>
        </authorList>
    </citation>
    <scope>NUCLEOTIDE SEQUENCE [LARGE SCALE GENOMIC DNA]</scope>
</reference>
<dbReference type="EMBL" id="FUIG01000013">
    <property type="protein sequence ID" value="SJM28254.1"/>
    <property type="molecule type" value="Genomic_DNA"/>
</dbReference>